<dbReference type="UniPathway" id="UPA00077">
    <property type="reaction ID" value="UER00155"/>
</dbReference>
<dbReference type="GO" id="GO:0003848">
    <property type="term" value="F:2-amino-4-hydroxy-6-hydroxymethyldihydropteridine diphosphokinase activity"/>
    <property type="evidence" value="ECO:0007669"/>
    <property type="project" value="UniProtKB-EC"/>
</dbReference>
<dbReference type="NCBIfam" id="TIGR01498">
    <property type="entry name" value="folK"/>
    <property type="match status" value="1"/>
</dbReference>
<evidence type="ECO:0000256" key="11">
    <source>
        <dbReference type="ARBA" id="ARBA00029766"/>
    </source>
</evidence>
<dbReference type="Proteomes" id="UP000294343">
    <property type="component" value="Chromosome"/>
</dbReference>
<organism evidence="14 15">
    <name type="scientific">Candidatus Erwinia haradaeae</name>
    <dbReference type="NCBI Taxonomy" id="1922217"/>
    <lineage>
        <taxon>Bacteria</taxon>
        <taxon>Pseudomonadati</taxon>
        <taxon>Pseudomonadota</taxon>
        <taxon>Gammaproteobacteria</taxon>
        <taxon>Enterobacterales</taxon>
        <taxon>Erwiniaceae</taxon>
        <taxon>Erwinia</taxon>
    </lineage>
</organism>
<gene>
    <name evidence="14" type="primary">folK</name>
    <name evidence="14" type="ORF">ERCIPSPA2889_238</name>
</gene>
<evidence type="ECO:0000256" key="12">
    <source>
        <dbReference type="ARBA" id="ARBA00033413"/>
    </source>
</evidence>
<evidence type="ECO:0000256" key="10">
    <source>
        <dbReference type="ARBA" id="ARBA00029409"/>
    </source>
</evidence>
<keyword evidence="7 14" id="KW-0418">Kinase</keyword>
<dbReference type="EC" id="2.7.6.3" evidence="3"/>
<dbReference type="GO" id="GO:0046656">
    <property type="term" value="P:folic acid biosynthetic process"/>
    <property type="evidence" value="ECO:0007669"/>
    <property type="project" value="UniProtKB-KW"/>
</dbReference>
<sequence>MHRVYLSLGSNLSHPLQQIKNALNKVASIQKSNIVSTSLFYETPSYGLTNQPHFYNIAVALDTYLDPEELLNSTKDIEIKQGRIRSELRWGARIIDIDIMLFNNITLKTPELTIPHYDMHNRAFMLIPLLEIAPKICLPNGQKLSAILSNLSCNAIQDIRKI</sequence>
<dbReference type="SUPFAM" id="SSF55083">
    <property type="entry name" value="6-hydroxymethyl-7,8-dihydropterin pyrophosphokinase, HPPK"/>
    <property type="match status" value="1"/>
</dbReference>
<evidence type="ECO:0000256" key="2">
    <source>
        <dbReference type="ARBA" id="ARBA00005810"/>
    </source>
</evidence>
<dbReference type="AlphaFoldDB" id="A0A451DH82"/>
<dbReference type="PROSITE" id="PS00794">
    <property type="entry name" value="HPPK"/>
    <property type="match status" value="1"/>
</dbReference>
<dbReference type="PANTHER" id="PTHR43071:SF1">
    <property type="entry name" value="2-AMINO-4-HYDROXY-6-HYDROXYMETHYLDIHYDROPTERIDINE PYROPHOSPHOKINASE"/>
    <property type="match status" value="1"/>
</dbReference>
<dbReference type="OrthoDB" id="9808041at2"/>
<keyword evidence="8" id="KW-0067">ATP-binding</keyword>
<dbReference type="InterPro" id="IPR000550">
    <property type="entry name" value="Hppk"/>
</dbReference>
<dbReference type="EMBL" id="LR217730">
    <property type="protein sequence ID" value="VFP85975.1"/>
    <property type="molecule type" value="Genomic_DNA"/>
</dbReference>
<comment type="similarity">
    <text evidence="2">Belongs to the HPPK family.</text>
</comment>
<comment type="function">
    <text evidence="10">Catalyzes the transfer of pyrophosphate from adenosine triphosphate (ATP) to 6-hydroxymethyl-7,8-dihydropterin, an enzymatic step in folate biosynthesis pathway.</text>
</comment>
<evidence type="ECO:0000313" key="14">
    <source>
        <dbReference type="EMBL" id="VFP85975.1"/>
    </source>
</evidence>
<dbReference type="PANTHER" id="PTHR43071">
    <property type="entry name" value="2-AMINO-4-HYDROXY-6-HYDROXYMETHYLDIHYDROPTERIDINE PYROPHOSPHOKINASE"/>
    <property type="match status" value="1"/>
</dbReference>
<evidence type="ECO:0000256" key="4">
    <source>
        <dbReference type="ARBA" id="ARBA00016218"/>
    </source>
</evidence>
<reference evidence="14 15" key="1">
    <citation type="submission" date="2019-02" db="EMBL/GenBank/DDBJ databases">
        <authorList>
            <person name="Manzano-Marin A."/>
            <person name="Manzano-Marin A."/>
        </authorList>
    </citation>
    <scope>NUCLEOTIDE SEQUENCE [LARGE SCALE GENOMIC DNA]</scope>
    <source>
        <strain evidence="14 15">ErCipseudotsugae</strain>
    </source>
</reference>
<dbReference type="Pfam" id="PF01288">
    <property type="entry name" value="HPPK"/>
    <property type="match status" value="1"/>
</dbReference>
<dbReference type="GO" id="GO:0016301">
    <property type="term" value="F:kinase activity"/>
    <property type="evidence" value="ECO:0007669"/>
    <property type="project" value="UniProtKB-KW"/>
</dbReference>
<evidence type="ECO:0000256" key="5">
    <source>
        <dbReference type="ARBA" id="ARBA00022679"/>
    </source>
</evidence>
<keyword evidence="9" id="KW-0289">Folate biosynthesis</keyword>
<dbReference type="RefSeq" id="WP_157989054.1">
    <property type="nucleotide sequence ID" value="NZ_LR217730.1"/>
</dbReference>
<dbReference type="GO" id="GO:0005524">
    <property type="term" value="F:ATP binding"/>
    <property type="evidence" value="ECO:0007669"/>
    <property type="project" value="UniProtKB-KW"/>
</dbReference>
<dbReference type="CDD" id="cd00483">
    <property type="entry name" value="HPPK"/>
    <property type="match status" value="1"/>
</dbReference>
<evidence type="ECO:0000256" key="7">
    <source>
        <dbReference type="ARBA" id="ARBA00022777"/>
    </source>
</evidence>
<accession>A0A451DH82</accession>
<name>A0A451DH82_9GAMM</name>
<keyword evidence="5 14" id="KW-0808">Transferase</keyword>
<dbReference type="GO" id="GO:0046654">
    <property type="term" value="P:tetrahydrofolate biosynthetic process"/>
    <property type="evidence" value="ECO:0007669"/>
    <property type="project" value="UniProtKB-UniPathway"/>
</dbReference>
<evidence type="ECO:0000256" key="6">
    <source>
        <dbReference type="ARBA" id="ARBA00022741"/>
    </source>
</evidence>
<dbReference type="Gene3D" id="3.30.70.560">
    <property type="entry name" value="7,8-Dihydro-6-hydroxymethylpterin-pyrophosphokinase HPPK"/>
    <property type="match status" value="1"/>
</dbReference>
<comment type="pathway">
    <text evidence="1">Cofactor biosynthesis; tetrahydrofolate biosynthesis; 2-amino-4-hydroxy-6-hydroxymethyl-7,8-dihydropteridine diphosphate from 7,8-dihydroneopterin triphosphate: step 4/4.</text>
</comment>
<dbReference type="InterPro" id="IPR035907">
    <property type="entry name" value="Hppk_sf"/>
</dbReference>
<evidence type="ECO:0000256" key="8">
    <source>
        <dbReference type="ARBA" id="ARBA00022840"/>
    </source>
</evidence>
<evidence type="ECO:0000313" key="15">
    <source>
        <dbReference type="Proteomes" id="UP000294343"/>
    </source>
</evidence>
<proteinExistence type="inferred from homology"/>
<evidence type="ECO:0000256" key="1">
    <source>
        <dbReference type="ARBA" id="ARBA00005051"/>
    </source>
</evidence>
<keyword evidence="6" id="KW-0547">Nucleotide-binding</keyword>
<evidence type="ECO:0000256" key="3">
    <source>
        <dbReference type="ARBA" id="ARBA00013253"/>
    </source>
</evidence>
<protein>
    <recommendedName>
        <fullName evidence="4">2-amino-4-hydroxy-6-hydroxymethyldihydropteridine pyrophosphokinase</fullName>
        <ecNumber evidence="3">2.7.6.3</ecNumber>
    </recommendedName>
    <alternativeName>
        <fullName evidence="11">6-hydroxymethyl-7,8-dihydropterin pyrophosphokinase</fullName>
    </alternativeName>
    <alternativeName>
        <fullName evidence="12">7,8-dihydro-6-hydroxymethylpterin-pyrophosphokinase</fullName>
    </alternativeName>
</protein>
<evidence type="ECO:0000259" key="13">
    <source>
        <dbReference type="PROSITE" id="PS00794"/>
    </source>
</evidence>
<evidence type="ECO:0000256" key="9">
    <source>
        <dbReference type="ARBA" id="ARBA00022909"/>
    </source>
</evidence>
<feature type="domain" description="7,8-dihydro-6-hydroxymethylpterin-pyrophosphokinase" evidence="13">
    <location>
        <begin position="89"/>
        <end position="100"/>
    </location>
</feature>